<reference evidence="1 2" key="1">
    <citation type="submission" date="2020-02" db="EMBL/GenBank/DDBJ databases">
        <authorList>
            <person name="Ma Q."/>
            <person name="Huang Y."/>
            <person name="Song X."/>
            <person name="Pei D."/>
        </authorList>
    </citation>
    <scope>NUCLEOTIDE SEQUENCE [LARGE SCALE GENOMIC DNA]</scope>
    <source>
        <strain evidence="1">Sxm20200214</strain>
        <tissue evidence="1">Leaf</tissue>
    </source>
</reference>
<accession>A0A8X7P3J8</accession>
<evidence type="ECO:0000313" key="1">
    <source>
        <dbReference type="EMBL" id="KAG2243468.1"/>
    </source>
</evidence>
<keyword evidence="2" id="KW-1185">Reference proteome</keyword>
<organism evidence="1 2">
    <name type="scientific">Brassica carinata</name>
    <name type="common">Ethiopian mustard</name>
    <name type="synonym">Abyssinian cabbage</name>
    <dbReference type="NCBI Taxonomy" id="52824"/>
    <lineage>
        <taxon>Eukaryota</taxon>
        <taxon>Viridiplantae</taxon>
        <taxon>Streptophyta</taxon>
        <taxon>Embryophyta</taxon>
        <taxon>Tracheophyta</taxon>
        <taxon>Spermatophyta</taxon>
        <taxon>Magnoliopsida</taxon>
        <taxon>eudicotyledons</taxon>
        <taxon>Gunneridae</taxon>
        <taxon>Pentapetalae</taxon>
        <taxon>rosids</taxon>
        <taxon>malvids</taxon>
        <taxon>Brassicales</taxon>
        <taxon>Brassicaceae</taxon>
        <taxon>Brassiceae</taxon>
        <taxon>Brassica</taxon>
    </lineage>
</organism>
<gene>
    <name evidence="1" type="ORF">Bca52824_094688</name>
</gene>
<dbReference type="AlphaFoldDB" id="A0A8X7P3J8"/>
<protein>
    <submittedName>
        <fullName evidence="1">Uncharacterized protein</fullName>
    </submittedName>
</protein>
<dbReference type="Proteomes" id="UP000886595">
    <property type="component" value="Unassembled WGS sequence"/>
</dbReference>
<sequence length="107" mass="12011">MEESTAANADTLRLELKKTMTEILDDGGVSKDRGETDGALVAVDEAVRILNRLREVESKMPDSDTSSSSPASLLEVPKEFKCMLAYDHERTCRHCFWPGLIFPLYFL</sequence>
<comment type="caution">
    <text evidence="1">The sequence shown here is derived from an EMBL/GenBank/DDBJ whole genome shotgun (WGS) entry which is preliminary data.</text>
</comment>
<evidence type="ECO:0000313" key="2">
    <source>
        <dbReference type="Proteomes" id="UP000886595"/>
    </source>
</evidence>
<proteinExistence type="predicted"/>
<dbReference type="EMBL" id="JAAMPC010000195">
    <property type="protein sequence ID" value="KAG2243468.1"/>
    <property type="molecule type" value="Genomic_DNA"/>
</dbReference>
<name>A0A8X7P3J8_BRACI</name>